<feature type="domain" description="Histidine kinase" evidence="4">
    <location>
        <begin position="227"/>
        <end position="417"/>
    </location>
</feature>
<dbReference type="STRING" id="1561.NPD11_815"/>
<dbReference type="PANTHER" id="PTHR40448:SF1">
    <property type="entry name" value="TWO-COMPONENT SENSOR HISTIDINE KINASE"/>
    <property type="match status" value="1"/>
</dbReference>
<dbReference type="eggNOG" id="COG3290">
    <property type="taxonomic scope" value="Bacteria"/>
</dbReference>
<proteinExistence type="predicted"/>
<dbReference type="SUPFAM" id="SSF55874">
    <property type="entry name" value="ATPase domain of HSP90 chaperone/DNA topoisomerase II/histidine kinase"/>
    <property type="match status" value="1"/>
</dbReference>
<dbReference type="KEGG" id="cbv:U729_2195"/>
<feature type="transmembrane region" description="Helical" evidence="3">
    <location>
        <begin position="75"/>
        <end position="99"/>
    </location>
</feature>
<organism evidence="5 6">
    <name type="scientific">Clostridium baratii str. Sullivan</name>
    <dbReference type="NCBI Taxonomy" id="1415775"/>
    <lineage>
        <taxon>Bacteria</taxon>
        <taxon>Bacillati</taxon>
        <taxon>Bacillota</taxon>
        <taxon>Clostridia</taxon>
        <taxon>Eubacteriales</taxon>
        <taxon>Clostridiaceae</taxon>
        <taxon>Clostridium</taxon>
    </lineage>
</organism>
<dbReference type="PROSITE" id="PS50109">
    <property type="entry name" value="HIS_KIN"/>
    <property type="match status" value="1"/>
</dbReference>
<dbReference type="EMBL" id="CP006905">
    <property type="protein sequence ID" value="AIY83532.1"/>
    <property type="molecule type" value="Genomic_DNA"/>
</dbReference>
<dbReference type="AlphaFoldDB" id="A0A0A7FV80"/>
<dbReference type="GO" id="GO:0016301">
    <property type="term" value="F:kinase activity"/>
    <property type="evidence" value="ECO:0007669"/>
    <property type="project" value="UniProtKB-KW"/>
</dbReference>
<keyword evidence="3" id="KW-1133">Transmembrane helix</keyword>
<name>A0A0A7FV80_9CLOT</name>
<dbReference type="InterPro" id="IPR005467">
    <property type="entry name" value="His_kinase_dom"/>
</dbReference>
<dbReference type="Pfam" id="PF14501">
    <property type="entry name" value="HATPase_c_5"/>
    <property type="match status" value="1"/>
</dbReference>
<sequence>MDYITALEVLFTLIFRNILFEDSRKKYINIIIPLSIILMFLNKYILIGMPNIAMTIIISIITVVIWILNKEKLIYVILQIITSTMIMFLDEIIALSFVTILNKFVEINAEYITITLVLLIWISTTYLLEKLKYNGKLKFIYNLQNNKLFLNILLNITLVFVLFKTLNDNYLLTGEVAVQIAVYIILFVVLSFNLFISISKELNEKHKLQMENNFRPILEDYIHKLRANEHEYKNHLNAIYSIIQVSDEKEIKSNVNKYIGNIKENNHLNNLLYVDNTILKAILYSKMSLAEEKGIDIKYDITSNLEKIDLDDMDLVVLLSNLLNNAIEGAEDVDNPWINVVISEINNKDEKEYIIRVSNSIKNINEIDLSSITDKGTTTKGENRGYGLYNVKKLVKKVNGNILLEMENNSIIIEVII</sequence>
<feature type="transmembrane region" description="Helical" evidence="3">
    <location>
        <begin position="178"/>
        <end position="198"/>
    </location>
</feature>
<feature type="transmembrane region" description="Helical" evidence="3">
    <location>
        <begin position="148"/>
        <end position="166"/>
    </location>
</feature>
<feature type="transmembrane region" description="Helical" evidence="3">
    <location>
        <begin position="111"/>
        <end position="128"/>
    </location>
</feature>
<keyword evidence="6" id="KW-1185">Reference proteome</keyword>
<dbReference type="GO" id="GO:0000160">
    <property type="term" value="P:phosphorelay signal transduction system"/>
    <property type="evidence" value="ECO:0007669"/>
    <property type="project" value="UniProtKB-KW"/>
</dbReference>
<dbReference type="Proteomes" id="UP000030635">
    <property type="component" value="Chromosome"/>
</dbReference>
<keyword evidence="2" id="KW-0902">Two-component regulatory system</keyword>
<evidence type="ECO:0000259" key="4">
    <source>
        <dbReference type="PROSITE" id="PS50109"/>
    </source>
</evidence>
<keyword evidence="3" id="KW-0812">Transmembrane</keyword>
<evidence type="ECO:0000256" key="1">
    <source>
        <dbReference type="ARBA" id="ARBA00022777"/>
    </source>
</evidence>
<keyword evidence="1 5" id="KW-0418">Kinase</keyword>
<feature type="transmembrane region" description="Helical" evidence="3">
    <location>
        <begin position="52"/>
        <end position="68"/>
    </location>
</feature>
<dbReference type="HOGENOM" id="CLU_020211_16_0_9"/>
<reference evidence="5 6" key="1">
    <citation type="journal article" date="2015" name="Infect. Genet. Evol.">
        <title>Genomic sequences of six botulinum neurotoxin-producing strains representing three clostridial species illustrate the mobility and diversity of botulinum neurotoxin genes.</title>
        <authorList>
            <person name="Smith T.J."/>
            <person name="Hill K.K."/>
            <person name="Xie G."/>
            <person name="Foley B.T."/>
            <person name="Williamson C.H."/>
            <person name="Foster J.T."/>
            <person name="Johnson S.L."/>
            <person name="Chertkov O."/>
            <person name="Teshima H."/>
            <person name="Gibbons H.S."/>
            <person name="Johnsky L.A."/>
            <person name="Karavis M.A."/>
            <person name="Smith L.A."/>
        </authorList>
    </citation>
    <scope>NUCLEOTIDE SEQUENCE [LARGE SCALE GENOMIC DNA]</scope>
    <source>
        <strain evidence="5">Sullivan</strain>
    </source>
</reference>
<dbReference type="OrthoDB" id="9792686at2"/>
<dbReference type="PANTHER" id="PTHR40448">
    <property type="entry name" value="TWO-COMPONENT SENSOR HISTIDINE KINASE"/>
    <property type="match status" value="1"/>
</dbReference>
<evidence type="ECO:0000256" key="3">
    <source>
        <dbReference type="SAM" id="Phobius"/>
    </source>
</evidence>
<evidence type="ECO:0000313" key="5">
    <source>
        <dbReference type="EMBL" id="AIY83532.1"/>
    </source>
</evidence>
<evidence type="ECO:0000313" key="6">
    <source>
        <dbReference type="Proteomes" id="UP000030635"/>
    </source>
</evidence>
<protein>
    <submittedName>
        <fullName evidence="5">Histidine kinase-, DNA gyrase B-, and HSP90-like ATPase family protein</fullName>
    </submittedName>
</protein>
<evidence type="ECO:0000256" key="2">
    <source>
        <dbReference type="ARBA" id="ARBA00023012"/>
    </source>
</evidence>
<feature type="transmembrane region" description="Helical" evidence="3">
    <location>
        <begin position="27"/>
        <end position="46"/>
    </location>
</feature>
<keyword evidence="3" id="KW-0472">Membrane</keyword>
<dbReference type="InterPro" id="IPR036890">
    <property type="entry name" value="HATPase_C_sf"/>
</dbReference>
<accession>A0A0A7FV80</accession>
<dbReference type="RefSeq" id="WP_039314846.1">
    <property type="nucleotide sequence ID" value="NZ_CP006905.1"/>
</dbReference>
<dbReference type="Gene3D" id="3.30.565.10">
    <property type="entry name" value="Histidine kinase-like ATPase, C-terminal domain"/>
    <property type="match status" value="1"/>
</dbReference>
<keyword evidence="1 5" id="KW-0808">Transferase</keyword>
<dbReference type="GO" id="GO:0042802">
    <property type="term" value="F:identical protein binding"/>
    <property type="evidence" value="ECO:0007669"/>
    <property type="project" value="TreeGrafter"/>
</dbReference>
<dbReference type="InterPro" id="IPR032834">
    <property type="entry name" value="NatK-like_C"/>
</dbReference>
<gene>
    <name evidence="5" type="ORF">U729_2195</name>
</gene>